<name>A0ABN7PWE2_9BURK</name>
<comment type="caution">
    <text evidence="1">The sequence shown here is derived from an EMBL/GenBank/DDBJ whole genome shotgun (WGS) entry which is preliminary data.</text>
</comment>
<protein>
    <submittedName>
        <fullName evidence="1">Uncharacterized protein</fullName>
    </submittedName>
</protein>
<dbReference type="Proteomes" id="UP000672657">
    <property type="component" value="Unassembled WGS sequence"/>
</dbReference>
<proteinExistence type="predicted"/>
<dbReference type="RefSeq" id="WP_211953509.1">
    <property type="nucleotide sequence ID" value="NZ_CAJPVI010000012.1"/>
</dbReference>
<dbReference type="EMBL" id="CAJPVI010000012">
    <property type="protein sequence ID" value="CAG2143685.1"/>
    <property type="molecule type" value="Genomic_DNA"/>
</dbReference>
<reference evidence="1 2" key="1">
    <citation type="submission" date="2021-03" db="EMBL/GenBank/DDBJ databases">
        <authorList>
            <person name="Peeters C."/>
        </authorList>
    </citation>
    <scope>NUCLEOTIDE SEQUENCE [LARGE SCALE GENOMIC DNA]</scope>
    <source>
        <strain evidence="1 2">LMG 26411</strain>
    </source>
</reference>
<sequence length="95" mass="10355">MAQTEWRVEAYRDMDVYVLVTQQHESDDGVVSMGPSSTYWGYEVRVSQEGADPADAGDTELLVSGTQHFATRHAAEVAAFSAGYALVDRIIGSAR</sequence>
<accession>A0ABN7PWE2</accession>
<keyword evidence="2" id="KW-1185">Reference proteome</keyword>
<evidence type="ECO:0000313" key="2">
    <source>
        <dbReference type="Proteomes" id="UP000672657"/>
    </source>
</evidence>
<evidence type="ECO:0000313" key="1">
    <source>
        <dbReference type="EMBL" id="CAG2143685.1"/>
    </source>
</evidence>
<organism evidence="1 2">
    <name type="scientific">Cupriavidus numazuensis</name>
    <dbReference type="NCBI Taxonomy" id="221992"/>
    <lineage>
        <taxon>Bacteria</taxon>
        <taxon>Pseudomonadati</taxon>
        <taxon>Pseudomonadota</taxon>
        <taxon>Betaproteobacteria</taxon>
        <taxon>Burkholderiales</taxon>
        <taxon>Burkholderiaceae</taxon>
        <taxon>Cupriavidus</taxon>
    </lineage>
</organism>
<gene>
    <name evidence="1" type="ORF">LMG26411_02427</name>
</gene>